<evidence type="ECO:0000256" key="2">
    <source>
        <dbReference type="SAM" id="Phobius"/>
    </source>
</evidence>
<feature type="compositionally biased region" description="Low complexity" evidence="1">
    <location>
        <begin position="47"/>
        <end position="85"/>
    </location>
</feature>
<protein>
    <submittedName>
        <fullName evidence="3">Uncharacterized protein</fullName>
    </submittedName>
</protein>
<name>A0AAE9E403_CAEBR</name>
<feature type="transmembrane region" description="Helical" evidence="2">
    <location>
        <begin position="12"/>
        <end position="32"/>
    </location>
</feature>
<reference evidence="3 4" key="1">
    <citation type="submission" date="2022-04" db="EMBL/GenBank/DDBJ databases">
        <title>Chromosome-level reference genomes for two strains of Caenorhabditis briggsae: an improved platform for comparative genomics.</title>
        <authorList>
            <person name="Stevens L."/>
            <person name="Andersen E."/>
        </authorList>
    </citation>
    <scope>NUCLEOTIDE SEQUENCE [LARGE SCALE GENOMIC DNA]</scope>
    <source>
        <strain evidence="3">VX34</strain>
        <tissue evidence="3">Whole-organism</tissue>
    </source>
</reference>
<organism evidence="3 4">
    <name type="scientific">Caenorhabditis briggsae</name>
    <dbReference type="NCBI Taxonomy" id="6238"/>
    <lineage>
        <taxon>Eukaryota</taxon>
        <taxon>Metazoa</taxon>
        <taxon>Ecdysozoa</taxon>
        <taxon>Nematoda</taxon>
        <taxon>Chromadorea</taxon>
        <taxon>Rhabditida</taxon>
        <taxon>Rhabditina</taxon>
        <taxon>Rhabditomorpha</taxon>
        <taxon>Rhabditoidea</taxon>
        <taxon>Rhabditidae</taxon>
        <taxon>Peloderinae</taxon>
        <taxon>Caenorhabditis</taxon>
    </lineage>
</organism>
<evidence type="ECO:0000313" key="4">
    <source>
        <dbReference type="Proteomes" id="UP000829354"/>
    </source>
</evidence>
<evidence type="ECO:0000313" key="3">
    <source>
        <dbReference type="EMBL" id="UMM14694.1"/>
    </source>
</evidence>
<keyword evidence="2" id="KW-1133">Transmembrane helix</keyword>
<dbReference type="EMBL" id="CP092620">
    <property type="protein sequence ID" value="UMM14694.1"/>
    <property type="molecule type" value="Genomic_DNA"/>
</dbReference>
<dbReference type="Proteomes" id="UP000829354">
    <property type="component" value="Chromosome I"/>
</dbReference>
<accession>A0AAE9E403</accession>
<dbReference type="AlphaFoldDB" id="A0AAE9E403"/>
<keyword evidence="4" id="KW-1185">Reference proteome</keyword>
<proteinExistence type="predicted"/>
<evidence type="ECO:0000256" key="1">
    <source>
        <dbReference type="SAM" id="MobiDB-lite"/>
    </source>
</evidence>
<gene>
    <name evidence="3" type="ORF">L5515_002396</name>
</gene>
<keyword evidence="2" id="KW-0812">Transmembrane</keyword>
<keyword evidence="2" id="KW-0472">Membrane</keyword>
<sequence>MTSTDGNKMIPFIIGGVVGVIVFIAIGIAIFCNCKKMKSAGEGQSLTGPTNKGTTVTGTPVKTGTETANGTTMTGATTAASTARY</sequence>
<feature type="region of interest" description="Disordered" evidence="1">
    <location>
        <begin position="41"/>
        <end position="85"/>
    </location>
</feature>